<keyword evidence="2" id="KW-0732">Signal</keyword>
<evidence type="ECO:0000256" key="2">
    <source>
        <dbReference type="SAM" id="SignalP"/>
    </source>
</evidence>
<keyword evidence="4" id="KW-1185">Reference proteome</keyword>
<evidence type="ECO:0000313" key="4">
    <source>
        <dbReference type="Proteomes" id="UP000622552"/>
    </source>
</evidence>
<reference evidence="3" key="1">
    <citation type="submission" date="2020-11" db="EMBL/GenBank/DDBJ databases">
        <title>Sequencing the genomes of 1000 actinobacteria strains.</title>
        <authorList>
            <person name="Klenk H.-P."/>
        </authorList>
    </citation>
    <scope>NUCLEOTIDE SEQUENCE</scope>
    <source>
        <strain evidence="3">DSM 45356</strain>
    </source>
</reference>
<keyword evidence="1" id="KW-0812">Transmembrane</keyword>
<proteinExistence type="predicted"/>
<keyword evidence="1" id="KW-1133">Transmembrane helix</keyword>
<feature type="signal peptide" evidence="2">
    <location>
        <begin position="1"/>
        <end position="20"/>
    </location>
</feature>
<keyword evidence="1" id="KW-0472">Membrane</keyword>
<protein>
    <recommendedName>
        <fullName evidence="5">YtkA-like domain-containing protein</fullName>
    </recommendedName>
</protein>
<organism evidence="3 4">
    <name type="scientific">Longispora fulva</name>
    <dbReference type="NCBI Taxonomy" id="619741"/>
    <lineage>
        <taxon>Bacteria</taxon>
        <taxon>Bacillati</taxon>
        <taxon>Actinomycetota</taxon>
        <taxon>Actinomycetes</taxon>
        <taxon>Micromonosporales</taxon>
        <taxon>Micromonosporaceae</taxon>
        <taxon>Longispora</taxon>
    </lineage>
</organism>
<accession>A0A8J7GRV1</accession>
<sequence length="182" mass="19161">MRNRAHHPVLVIAVALLATAAVMGPGTTPADAHGSTISFTLADEGGGRIRAMATWAADGHPVDVPIDATLTATQDAPPVRLGPARMTAVPGETSVYVSLLPVGHWDVDVRSAEPAPGFGHALIDVDPGATRPPPDFPPAAFDDHTAVDAIRAWTPRTICALLVGFLFLVTRTRRTRSRSPTR</sequence>
<feature type="transmembrane region" description="Helical" evidence="1">
    <location>
        <begin position="153"/>
        <end position="170"/>
    </location>
</feature>
<dbReference type="Proteomes" id="UP000622552">
    <property type="component" value="Unassembled WGS sequence"/>
</dbReference>
<comment type="caution">
    <text evidence="3">The sequence shown here is derived from an EMBL/GenBank/DDBJ whole genome shotgun (WGS) entry which is preliminary data.</text>
</comment>
<gene>
    <name evidence="3" type="ORF">IW245_003262</name>
</gene>
<evidence type="ECO:0000256" key="1">
    <source>
        <dbReference type="SAM" id="Phobius"/>
    </source>
</evidence>
<evidence type="ECO:0008006" key="5">
    <source>
        <dbReference type="Google" id="ProtNLM"/>
    </source>
</evidence>
<dbReference type="RefSeq" id="WP_197003975.1">
    <property type="nucleotide sequence ID" value="NZ_BONS01000022.1"/>
</dbReference>
<dbReference type="AlphaFoldDB" id="A0A8J7GRV1"/>
<dbReference type="EMBL" id="JADOUF010000001">
    <property type="protein sequence ID" value="MBG6137068.1"/>
    <property type="molecule type" value="Genomic_DNA"/>
</dbReference>
<name>A0A8J7GRV1_9ACTN</name>
<feature type="chain" id="PRO_5039563674" description="YtkA-like domain-containing protein" evidence="2">
    <location>
        <begin position="21"/>
        <end position="182"/>
    </location>
</feature>
<evidence type="ECO:0000313" key="3">
    <source>
        <dbReference type="EMBL" id="MBG6137068.1"/>
    </source>
</evidence>